<dbReference type="Proteomes" id="UP000692954">
    <property type="component" value="Unassembled WGS sequence"/>
</dbReference>
<evidence type="ECO:0000313" key="6">
    <source>
        <dbReference type="Proteomes" id="UP000692954"/>
    </source>
</evidence>
<evidence type="ECO:0000256" key="2">
    <source>
        <dbReference type="ARBA" id="ARBA00023134"/>
    </source>
</evidence>
<gene>
    <name evidence="5" type="ORF">PSON_ATCC_30995.1.T0270287</name>
</gene>
<dbReference type="PANTHER" id="PTHR23115">
    <property type="entry name" value="TRANSLATION FACTOR"/>
    <property type="match status" value="1"/>
</dbReference>
<dbReference type="InterPro" id="IPR050100">
    <property type="entry name" value="TRAFAC_GTPase_members"/>
</dbReference>
<feature type="domain" description="Tr-type G" evidence="3">
    <location>
        <begin position="9"/>
        <end position="220"/>
    </location>
</feature>
<dbReference type="Pfam" id="PF22594">
    <property type="entry name" value="GTP-eEF1A_C"/>
    <property type="match status" value="1"/>
</dbReference>
<dbReference type="InterPro" id="IPR000795">
    <property type="entry name" value="T_Tr_GTP-bd_dom"/>
</dbReference>
<evidence type="ECO:0000313" key="5">
    <source>
        <dbReference type="EMBL" id="CAD8071018.1"/>
    </source>
</evidence>
<evidence type="ECO:0000259" key="3">
    <source>
        <dbReference type="Pfam" id="PF00009"/>
    </source>
</evidence>
<keyword evidence="2" id="KW-0342">GTP-binding</keyword>
<dbReference type="GO" id="GO:0003924">
    <property type="term" value="F:GTPase activity"/>
    <property type="evidence" value="ECO:0007669"/>
    <property type="project" value="InterPro"/>
</dbReference>
<dbReference type="InterPro" id="IPR054696">
    <property type="entry name" value="GTP-eEF1A_C"/>
</dbReference>
<keyword evidence="6" id="KW-1185">Reference proteome</keyword>
<comment type="caution">
    <text evidence="5">The sequence shown here is derived from an EMBL/GenBank/DDBJ whole genome shotgun (WGS) entry which is preliminary data.</text>
</comment>
<evidence type="ECO:0000256" key="1">
    <source>
        <dbReference type="ARBA" id="ARBA00022741"/>
    </source>
</evidence>
<evidence type="ECO:0008006" key="7">
    <source>
        <dbReference type="Google" id="ProtNLM"/>
    </source>
</evidence>
<dbReference type="EMBL" id="CAJJDN010000027">
    <property type="protein sequence ID" value="CAD8071018.1"/>
    <property type="molecule type" value="Genomic_DNA"/>
</dbReference>
<proteinExistence type="predicted"/>
<protein>
    <recommendedName>
        <fullName evidence="7">Tr-type G domain-containing protein</fullName>
    </recommendedName>
</protein>
<dbReference type="GO" id="GO:0005525">
    <property type="term" value="F:GTP binding"/>
    <property type="evidence" value="ECO:0007669"/>
    <property type="project" value="UniProtKB-KW"/>
</dbReference>
<name>A0A8S1LRJ8_9CILI</name>
<evidence type="ECO:0000259" key="4">
    <source>
        <dbReference type="Pfam" id="PF22594"/>
    </source>
</evidence>
<dbReference type="AlphaFoldDB" id="A0A8S1LRJ8"/>
<reference evidence="5" key="1">
    <citation type="submission" date="2021-01" db="EMBL/GenBank/DDBJ databases">
        <authorList>
            <consortium name="Genoscope - CEA"/>
            <person name="William W."/>
        </authorList>
    </citation>
    <scope>NUCLEOTIDE SEQUENCE</scope>
</reference>
<feature type="domain" description="GTP-eEF1A C-terminal" evidence="4">
    <location>
        <begin position="328"/>
        <end position="425"/>
    </location>
</feature>
<accession>A0A8S1LRJ8</accession>
<organism evidence="5 6">
    <name type="scientific">Paramecium sonneborni</name>
    <dbReference type="NCBI Taxonomy" id="65129"/>
    <lineage>
        <taxon>Eukaryota</taxon>
        <taxon>Sar</taxon>
        <taxon>Alveolata</taxon>
        <taxon>Ciliophora</taxon>
        <taxon>Intramacronucleata</taxon>
        <taxon>Oligohymenophorea</taxon>
        <taxon>Peniculida</taxon>
        <taxon>Parameciidae</taxon>
        <taxon>Paramecium</taxon>
    </lineage>
</organism>
<keyword evidence="1" id="KW-0547">Nucleotide-binding</keyword>
<dbReference type="Pfam" id="PF00009">
    <property type="entry name" value="GTP_EFTU"/>
    <property type="match status" value="1"/>
</dbReference>
<sequence length="437" mass="50862">MQQELKNHSVVFLGAHGQGKSTISGLIVSELNHASPYALERIDEHPHVQEKPDLRYTFLMDRLRQERNNKQTQIFSTNHVTIKQKMYTLINIPGQHQYINQMQIGIAYGDIVVFVLSAVNDKYQQSFQLDTTFELQFHLCIAMEKKHFICVINDMDLVEYQQFCYQYVVDDFSKRLEKFQINTKNIQFIPISLKQAENIQKKIQNMNWYKGPTLIEALDQIPNDDEQHLIKKPLRINIYDCIRIPGIGTVALGKLLYGQLKPNQYLRFAPIPFQSLVKAIETHHFYLDLAIPGNLIGFNLANLQYKEIKNGYLCSNFEQDPVQECSSFIVQLKILDDVKQQFKVKQYYTLHFFTIRMQCCIEEISQKVSTKNQNIENSKILEAGDTALVQFRPIKQLTVEKYIDYPDLGKIAIVDNRRMIAFGQIVEVTKKALNQQI</sequence>
<dbReference type="OrthoDB" id="296373at2759"/>